<dbReference type="EMBL" id="RZYA01000007">
    <property type="protein sequence ID" value="RVU23695.1"/>
    <property type="molecule type" value="Genomic_DNA"/>
</dbReference>
<dbReference type="CDD" id="cd02209">
    <property type="entry name" value="cupin_XRE_C"/>
    <property type="match status" value="1"/>
</dbReference>
<dbReference type="OrthoDB" id="5114244at2"/>
<dbReference type="CDD" id="cd00093">
    <property type="entry name" value="HTH_XRE"/>
    <property type="match status" value="1"/>
</dbReference>
<dbReference type="AlphaFoldDB" id="A0A3S2VHC8"/>
<comment type="caution">
    <text evidence="3">The sequence shown here is derived from an EMBL/GenBank/DDBJ whole genome shotgun (WGS) entry which is preliminary data.</text>
</comment>
<dbReference type="SUPFAM" id="SSF47413">
    <property type="entry name" value="lambda repressor-like DNA-binding domains"/>
    <property type="match status" value="1"/>
</dbReference>
<dbReference type="SMART" id="SM00530">
    <property type="entry name" value="HTH_XRE"/>
    <property type="match status" value="1"/>
</dbReference>
<dbReference type="GO" id="GO:0003677">
    <property type="term" value="F:DNA binding"/>
    <property type="evidence" value="ECO:0007669"/>
    <property type="project" value="UniProtKB-KW"/>
</dbReference>
<dbReference type="InterPro" id="IPR010982">
    <property type="entry name" value="Lambda_DNA-bd_dom_sf"/>
</dbReference>
<evidence type="ECO:0000313" key="3">
    <source>
        <dbReference type="EMBL" id="RVU23695.1"/>
    </source>
</evidence>
<dbReference type="InterPro" id="IPR011051">
    <property type="entry name" value="RmlC_Cupin_sf"/>
</dbReference>
<organism evidence="3 4">
    <name type="scientific">Streptomyces antnestii</name>
    <dbReference type="NCBI Taxonomy" id="2494256"/>
    <lineage>
        <taxon>Bacteria</taxon>
        <taxon>Bacillati</taxon>
        <taxon>Actinomycetota</taxon>
        <taxon>Actinomycetes</taxon>
        <taxon>Kitasatosporales</taxon>
        <taxon>Streptomycetaceae</taxon>
        <taxon>Streptomyces</taxon>
    </lineage>
</organism>
<dbReference type="GO" id="GO:0005829">
    <property type="term" value="C:cytosol"/>
    <property type="evidence" value="ECO:0007669"/>
    <property type="project" value="TreeGrafter"/>
</dbReference>
<dbReference type="PANTHER" id="PTHR46797">
    <property type="entry name" value="HTH-TYPE TRANSCRIPTIONAL REGULATOR"/>
    <property type="match status" value="1"/>
</dbReference>
<name>A0A3S2VHC8_9ACTN</name>
<dbReference type="InterPro" id="IPR013096">
    <property type="entry name" value="Cupin_2"/>
</dbReference>
<dbReference type="Gene3D" id="2.60.120.10">
    <property type="entry name" value="Jelly Rolls"/>
    <property type="match status" value="1"/>
</dbReference>
<reference evidence="3 4" key="1">
    <citation type="submission" date="2019-01" db="EMBL/GenBank/DDBJ databases">
        <title>Genome sequences of Streptomyces and Rhizobium isolates collected from root and soil.</title>
        <authorList>
            <person name="Chhettri S."/>
            <person name="Sevigny J.L."/>
            <person name="Sen A."/>
            <person name="Ennis N."/>
            <person name="Tisa L."/>
        </authorList>
    </citation>
    <scope>NUCLEOTIDE SEQUENCE [LARGE SCALE GENOMIC DNA]</scope>
    <source>
        <strain evidence="3 4">San01</strain>
    </source>
</reference>
<evidence type="ECO:0000313" key="4">
    <source>
        <dbReference type="Proteomes" id="UP000283128"/>
    </source>
</evidence>
<dbReference type="SUPFAM" id="SSF51182">
    <property type="entry name" value="RmlC-like cupins"/>
    <property type="match status" value="1"/>
</dbReference>
<evidence type="ECO:0000256" key="1">
    <source>
        <dbReference type="ARBA" id="ARBA00023125"/>
    </source>
</evidence>
<dbReference type="Pfam" id="PF01381">
    <property type="entry name" value="HTH_3"/>
    <property type="match status" value="1"/>
</dbReference>
<dbReference type="RefSeq" id="WP_127828991.1">
    <property type="nucleotide sequence ID" value="NZ_RZYA01000007.1"/>
</dbReference>
<feature type="domain" description="HTH cro/C1-type" evidence="2">
    <location>
        <begin position="23"/>
        <end position="77"/>
    </location>
</feature>
<dbReference type="PROSITE" id="PS50943">
    <property type="entry name" value="HTH_CROC1"/>
    <property type="match status" value="1"/>
</dbReference>
<keyword evidence="1" id="KW-0238">DNA-binding</keyword>
<dbReference type="PANTHER" id="PTHR46797:SF1">
    <property type="entry name" value="METHYLPHOSPHONATE SYNTHASE"/>
    <property type="match status" value="1"/>
</dbReference>
<dbReference type="Gene3D" id="1.10.260.40">
    <property type="entry name" value="lambda repressor-like DNA-binding domains"/>
    <property type="match status" value="1"/>
</dbReference>
<sequence length="207" mass="22782">MVDSVNPADRAAREPARLVGAEIKRLRTRHGLTLRDLAERCGLSAGFLSLAERGINSISLTSLFALADALEVDASDLLGAAGRRGRHAYAIARHDDPLVERVVMGEREHRVLTADLVEQRIEALVTKVRPTDEPSPFTQHDGEEFCYVLRGELTFLLPDETAVLAGGDSIHFKSRIPHAIHNRGIEAAEVLWAVDRPLLRRPDGTLC</sequence>
<dbReference type="Pfam" id="PF07883">
    <property type="entry name" value="Cupin_2"/>
    <property type="match status" value="1"/>
</dbReference>
<dbReference type="Proteomes" id="UP000283128">
    <property type="component" value="Unassembled WGS sequence"/>
</dbReference>
<dbReference type="InterPro" id="IPR001387">
    <property type="entry name" value="Cro/C1-type_HTH"/>
</dbReference>
<protein>
    <submittedName>
        <fullName evidence="3">XRE family transcriptional regulator</fullName>
    </submittedName>
</protein>
<evidence type="ECO:0000259" key="2">
    <source>
        <dbReference type="PROSITE" id="PS50943"/>
    </source>
</evidence>
<dbReference type="InterPro" id="IPR050807">
    <property type="entry name" value="TransReg_Diox_bact_type"/>
</dbReference>
<dbReference type="InterPro" id="IPR014710">
    <property type="entry name" value="RmlC-like_jellyroll"/>
</dbReference>
<proteinExistence type="predicted"/>
<keyword evidence="4" id="KW-1185">Reference proteome</keyword>
<dbReference type="GO" id="GO:0003700">
    <property type="term" value="F:DNA-binding transcription factor activity"/>
    <property type="evidence" value="ECO:0007669"/>
    <property type="project" value="TreeGrafter"/>
</dbReference>
<accession>A0A3S2VHC8</accession>
<gene>
    <name evidence="3" type="ORF">EOT10_16575</name>
</gene>